<evidence type="ECO:0000313" key="4">
    <source>
        <dbReference type="Proteomes" id="UP000068026"/>
    </source>
</evidence>
<reference evidence="3" key="4">
    <citation type="submission" date="2016-11" db="EMBL/GenBank/DDBJ databases">
        <authorList>
            <person name="Varghese N."/>
            <person name="Submissions S."/>
        </authorList>
    </citation>
    <scope>NUCLEOTIDE SEQUENCE</scope>
    <source>
        <strain evidence="3">DSM 1682</strain>
    </source>
</reference>
<reference evidence="4" key="2">
    <citation type="submission" date="2016-01" db="EMBL/GenBank/DDBJ databases">
        <authorList>
            <person name="Poehlein A."/>
            <person name="Schlien K."/>
            <person name="Gottschalk G."/>
            <person name="Buckel W."/>
            <person name="Daniel R."/>
        </authorList>
    </citation>
    <scope>NUCLEOTIDE SEQUENCE [LARGE SCALE GENOMIC DNA]</scope>
    <source>
        <strain evidence="4">X2</strain>
    </source>
</reference>
<sequence>MDERNKKAYWQKFAQTGQIEDYLRYKSDLGDRPNPRRRIADSSKNKNFY</sequence>
<evidence type="ECO:0000256" key="1">
    <source>
        <dbReference type="SAM" id="MobiDB-lite"/>
    </source>
</evidence>
<gene>
    <name evidence="2" type="ORF">CPRO_02820</name>
    <name evidence="3" type="ORF">SAMN02745151_00069</name>
</gene>
<evidence type="ECO:0008006" key="6">
    <source>
        <dbReference type="Google" id="ProtNLM"/>
    </source>
</evidence>
<dbReference type="RefSeq" id="WP_157881614.1">
    <property type="nucleotide sequence ID" value="NZ_CP014223.1"/>
</dbReference>
<evidence type="ECO:0000313" key="2">
    <source>
        <dbReference type="EMBL" id="AMJ39905.1"/>
    </source>
</evidence>
<keyword evidence="4" id="KW-1185">Reference proteome</keyword>
<feature type="region of interest" description="Disordered" evidence="1">
    <location>
        <begin position="25"/>
        <end position="49"/>
    </location>
</feature>
<dbReference type="OrthoDB" id="2066298at2"/>
<name>A0A0X8V9I3_ANAPI</name>
<dbReference type="Proteomes" id="UP000068026">
    <property type="component" value="Chromosome"/>
</dbReference>
<dbReference type="KEGG" id="cpro:CPRO_02820"/>
<proteinExistence type="predicted"/>
<organism evidence="3 5">
    <name type="scientific">Anaerotignum propionicum DSM 1682</name>
    <dbReference type="NCBI Taxonomy" id="991789"/>
    <lineage>
        <taxon>Bacteria</taxon>
        <taxon>Bacillati</taxon>
        <taxon>Bacillota</taxon>
        <taxon>Clostridia</taxon>
        <taxon>Lachnospirales</taxon>
        <taxon>Anaerotignaceae</taxon>
        <taxon>Anaerotignum</taxon>
    </lineage>
</organism>
<dbReference type="Proteomes" id="UP000184204">
    <property type="component" value="Unassembled WGS sequence"/>
</dbReference>
<dbReference type="EMBL" id="FQUA01000001">
    <property type="protein sequence ID" value="SHE27442.1"/>
    <property type="molecule type" value="Genomic_DNA"/>
</dbReference>
<reference evidence="5" key="3">
    <citation type="submission" date="2016-11" db="EMBL/GenBank/DDBJ databases">
        <authorList>
            <person name="Jaros S."/>
            <person name="Januszkiewicz K."/>
            <person name="Wedrychowicz H."/>
        </authorList>
    </citation>
    <scope>NUCLEOTIDE SEQUENCE [LARGE SCALE GENOMIC DNA]</scope>
    <source>
        <strain evidence="5">DSM 1682</strain>
    </source>
</reference>
<accession>A0A0X8V9I3</accession>
<evidence type="ECO:0000313" key="5">
    <source>
        <dbReference type="Proteomes" id="UP000184204"/>
    </source>
</evidence>
<dbReference type="AlphaFoldDB" id="A0A0X8V9I3"/>
<evidence type="ECO:0000313" key="3">
    <source>
        <dbReference type="EMBL" id="SHE27442.1"/>
    </source>
</evidence>
<reference evidence="2 4" key="1">
    <citation type="journal article" date="2016" name="Genome Announc.">
        <title>Complete Genome Sequence of the Amino Acid-Fermenting Clostridium propionicum X2 (DSM 1682).</title>
        <authorList>
            <person name="Poehlein A."/>
            <person name="Schlien K."/>
            <person name="Chowdhury N.P."/>
            <person name="Gottschalk G."/>
            <person name="Buckel W."/>
            <person name="Daniel R."/>
        </authorList>
    </citation>
    <scope>NUCLEOTIDE SEQUENCE [LARGE SCALE GENOMIC DNA]</scope>
    <source>
        <strain evidence="2 4">X2</strain>
    </source>
</reference>
<dbReference type="EMBL" id="CP014223">
    <property type="protein sequence ID" value="AMJ39905.1"/>
    <property type="molecule type" value="Genomic_DNA"/>
</dbReference>
<protein>
    <recommendedName>
        <fullName evidence="6">YqzL-like protein</fullName>
    </recommendedName>
</protein>